<gene>
    <name evidence="1" type="ORF">HAX54_036003</name>
</gene>
<accession>A0ABS8VJ66</accession>
<evidence type="ECO:0000313" key="2">
    <source>
        <dbReference type="Proteomes" id="UP000823775"/>
    </source>
</evidence>
<reference evidence="1 2" key="1">
    <citation type="journal article" date="2021" name="BMC Genomics">
        <title>Datura genome reveals duplications of psychoactive alkaloid biosynthetic genes and high mutation rate following tissue culture.</title>
        <authorList>
            <person name="Rajewski A."/>
            <person name="Carter-House D."/>
            <person name="Stajich J."/>
            <person name="Litt A."/>
        </authorList>
    </citation>
    <scope>NUCLEOTIDE SEQUENCE [LARGE SCALE GENOMIC DNA]</scope>
    <source>
        <strain evidence="1">AR-01</strain>
    </source>
</reference>
<dbReference type="EMBL" id="JACEIK010004739">
    <property type="protein sequence ID" value="MCD9646282.1"/>
    <property type="molecule type" value="Genomic_DNA"/>
</dbReference>
<dbReference type="Proteomes" id="UP000823775">
    <property type="component" value="Unassembled WGS sequence"/>
</dbReference>
<sequence length="126" mass="14537">MRSPNCLKESSDELSPQAAKRTIRWVVPGSIEIYDNRGRQAKIKEVAQSTHMRVGWFKPQFNLRLADITIRSMRDELSTTRGEVGDLSSRKPSMFSPRHSTIFERSLRRMRRSLTFVLAKLEAGDK</sequence>
<comment type="caution">
    <text evidence="1">The sequence shown here is derived from an EMBL/GenBank/DDBJ whole genome shotgun (WGS) entry which is preliminary data.</text>
</comment>
<feature type="non-terminal residue" evidence="1">
    <location>
        <position position="126"/>
    </location>
</feature>
<protein>
    <submittedName>
        <fullName evidence="1">Uncharacterized protein</fullName>
    </submittedName>
</protein>
<name>A0ABS8VJ66_DATST</name>
<evidence type="ECO:0000313" key="1">
    <source>
        <dbReference type="EMBL" id="MCD9646282.1"/>
    </source>
</evidence>
<keyword evidence="2" id="KW-1185">Reference proteome</keyword>
<organism evidence="1 2">
    <name type="scientific">Datura stramonium</name>
    <name type="common">Jimsonweed</name>
    <name type="synonym">Common thornapple</name>
    <dbReference type="NCBI Taxonomy" id="4076"/>
    <lineage>
        <taxon>Eukaryota</taxon>
        <taxon>Viridiplantae</taxon>
        <taxon>Streptophyta</taxon>
        <taxon>Embryophyta</taxon>
        <taxon>Tracheophyta</taxon>
        <taxon>Spermatophyta</taxon>
        <taxon>Magnoliopsida</taxon>
        <taxon>eudicotyledons</taxon>
        <taxon>Gunneridae</taxon>
        <taxon>Pentapetalae</taxon>
        <taxon>asterids</taxon>
        <taxon>lamiids</taxon>
        <taxon>Solanales</taxon>
        <taxon>Solanaceae</taxon>
        <taxon>Solanoideae</taxon>
        <taxon>Datureae</taxon>
        <taxon>Datura</taxon>
    </lineage>
</organism>
<proteinExistence type="predicted"/>